<reference evidence="2" key="1">
    <citation type="submission" date="2022-10" db="EMBL/GenBank/DDBJ databases">
        <authorList>
            <person name="Chen Y."/>
            <person name="Dougan E. K."/>
            <person name="Chan C."/>
            <person name="Rhodes N."/>
            <person name="Thang M."/>
        </authorList>
    </citation>
    <scope>NUCLEOTIDE SEQUENCE</scope>
</reference>
<dbReference type="Proteomes" id="UP001152797">
    <property type="component" value="Unassembled WGS sequence"/>
</dbReference>
<feature type="transmembrane region" description="Helical" evidence="1">
    <location>
        <begin position="92"/>
        <end position="114"/>
    </location>
</feature>
<keyword evidence="1" id="KW-1133">Transmembrane helix</keyword>
<dbReference type="EMBL" id="CAMXCT010004154">
    <property type="protein sequence ID" value="CAI4007915.1"/>
    <property type="molecule type" value="Genomic_DNA"/>
</dbReference>
<dbReference type="EMBL" id="CAMXCT020004154">
    <property type="protein sequence ID" value="CAL1161290.1"/>
    <property type="molecule type" value="Genomic_DNA"/>
</dbReference>
<organism evidence="2">
    <name type="scientific">Cladocopium goreaui</name>
    <dbReference type="NCBI Taxonomy" id="2562237"/>
    <lineage>
        <taxon>Eukaryota</taxon>
        <taxon>Sar</taxon>
        <taxon>Alveolata</taxon>
        <taxon>Dinophyceae</taxon>
        <taxon>Suessiales</taxon>
        <taxon>Symbiodiniaceae</taxon>
        <taxon>Cladocopium</taxon>
    </lineage>
</organism>
<keyword evidence="4" id="KW-1185">Reference proteome</keyword>
<feature type="transmembrane region" description="Helical" evidence="1">
    <location>
        <begin position="309"/>
        <end position="328"/>
    </location>
</feature>
<accession>A0A9P1GC46</accession>
<feature type="transmembrane region" description="Helical" evidence="1">
    <location>
        <begin position="274"/>
        <end position="294"/>
    </location>
</feature>
<gene>
    <name evidence="2" type="ORF">C1SCF055_LOCUS33412</name>
</gene>
<proteinExistence type="predicted"/>
<evidence type="ECO:0000313" key="2">
    <source>
        <dbReference type="EMBL" id="CAI4007915.1"/>
    </source>
</evidence>
<dbReference type="AlphaFoldDB" id="A0A9P1GC46"/>
<dbReference type="EMBL" id="CAMXCT030004154">
    <property type="protein sequence ID" value="CAL4795227.1"/>
    <property type="molecule type" value="Genomic_DNA"/>
</dbReference>
<comment type="caution">
    <text evidence="2">The sequence shown here is derived from an EMBL/GenBank/DDBJ whole genome shotgun (WGS) entry which is preliminary data.</text>
</comment>
<evidence type="ECO:0000256" key="1">
    <source>
        <dbReference type="SAM" id="Phobius"/>
    </source>
</evidence>
<evidence type="ECO:0000313" key="3">
    <source>
        <dbReference type="EMBL" id="CAL1161290.1"/>
    </source>
</evidence>
<reference evidence="3" key="2">
    <citation type="submission" date="2024-04" db="EMBL/GenBank/DDBJ databases">
        <authorList>
            <person name="Chen Y."/>
            <person name="Shah S."/>
            <person name="Dougan E. K."/>
            <person name="Thang M."/>
            <person name="Chan C."/>
        </authorList>
    </citation>
    <scope>NUCLEOTIDE SEQUENCE [LARGE SCALE GENOMIC DNA]</scope>
</reference>
<evidence type="ECO:0000313" key="4">
    <source>
        <dbReference type="Proteomes" id="UP001152797"/>
    </source>
</evidence>
<name>A0A9P1GC46_9DINO</name>
<sequence length="427" mass="47587">MLPKSSNHSHRATLAADKEGVLKMCRRLSLDELQTSHDAHIARTQAAEVSVGTSVKRPMPTLDTDADSMVCAARFWLLFVGILGFRNAKAGFLWFIAISLPLLAQIACLVYFNATGKADTYRTGITLCLMLGSTIASLSMRRAEIHLLLGHEDGGLEEYARTSGFLKDWRRISRRRLLEVLSVLMMMLSCRWLGDVFTEPSLESIIIAVCFSSTAVGCAAVSYTQLHIVAGMDLAVDSFCINFFREMDMEQALNEWNTVQATLRQVSTKLSRSMLALGASCGASLLLLAEYTFFHTDSSIFVDQLQPGVQMAFFLGWLFPPVLLFLYSMMRAAGVTEKASRVAPLVNSWHFGDQEDDNVPSWMDLGRQYIVQYMIQSEAGFYVQGVRLHAFQVTKLSYYFAAFIFAVLSKTTNNCIFGLSKLNAQQL</sequence>
<dbReference type="OrthoDB" id="441948at2759"/>
<keyword evidence="1" id="KW-0812">Transmembrane</keyword>
<keyword evidence="1" id="KW-0472">Membrane</keyword>
<feature type="transmembrane region" description="Helical" evidence="1">
    <location>
        <begin position="177"/>
        <end position="194"/>
    </location>
</feature>
<protein>
    <submittedName>
        <fullName evidence="2">Uncharacterized protein</fullName>
    </submittedName>
</protein>
<feature type="transmembrane region" description="Helical" evidence="1">
    <location>
        <begin position="206"/>
        <end position="224"/>
    </location>
</feature>